<dbReference type="EMBL" id="KI630264">
    <property type="protein sequence ID" value="EYU43082.1"/>
    <property type="molecule type" value="Genomic_DNA"/>
</dbReference>
<dbReference type="AlphaFoldDB" id="A0A022RRE5"/>
<accession>A0A022RRE5</accession>
<dbReference type="eggNOG" id="ENOG502S9RT">
    <property type="taxonomic scope" value="Eukaryota"/>
</dbReference>
<keyword evidence="3" id="KW-1185">Reference proteome</keyword>
<evidence type="ECO:0000256" key="1">
    <source>
        <dbReference type="SAM" id="Coils"/>
    </source>
</evidence>
<sequence length="367" mass="41650">MAVANKTRDLKRKLELSKALTATCDMDDDPIVHSMPQTLGPVKEKRGRGLTRGLNTQKYIRKCGEKPKIVIPRGINKPVGEHSSKHATQIGVLIRLEAPMKVEGWAKIPNEKKEDLFRRLVNKLSYDVEEPHVVSCIWKSFAKQYSTFRSNAHMYYKKMRKQGGVALARETIYEKLANRQDDWLWLCDFWETPKFKKISETQSNNRSNLEYTHKLGTKSRAAHQHENKLDDVDMYTAEFYNTKNGWADEEAEANSAKMKVLKEQQQALPEDERMSVEQICITVLGENSSYAKAKGLNKKSSAKNISSTSEVSTNGARLEEDLASTQAELANAKADLAIQKSKVDALVKFVENMSGTSFSEIIDFPNW</sequence>
<protein>
    <submittedName>
        <fullName evidence="2">Uncharacterized protein</fullName>
    </submittedName>
</protein>
<dbReference type="PANTHER" id="PTHR33499">
    <property type="entry name" value="OS12G0282400 PROTEIN-RELATED"/>
    <property type="match status" value="1"/>
</dbReference>
<gene>
    <name evidence="2" type="ORF">MIMGU_mgv1a017727mg</name>
</gene>
<evidence type="ECO:0000313" key="2">
    <source>
        <dbReference type="EMBL" id="EYU43082.1"/>
    </source>
</evidence>
<dbReference type="Pfam" id="PF03004">
    <property type="entry name" value="Transposase_24"/>
    <property type="match status" value="1"/>
</dbReference>
<name>A0A022RRE5_ERYGU</name>
<organism evidence="2 3">
    <name type="scientific">Erythranthe guttata</name>
    <name type="common">Yellow monkey flower</name>
    <name type="synonym">Mimulus guttatus</name>
    <dbReference type="NCBI Taxonomy" id="4155"/>
    <lineage>
        <taxon>Eukaryota</taxon>
        <taxon>Viridiplantae</taxon>
        <taxon>Streptophyta</taxon>
        <taxon>Embryophyta</taxon>
        <taxon>Tracheophyta</taxon>
        <taxon>Spermatophyta</taxon>
        <taxon>Magnoliopsida</taxon>
        <taxon>eudicotyledons</taxon>
        <taxon>Gunneridae</taxon>
        <taxon>Pentapetalae</taxon>
        <taxon>asterids</taxon>
        <taxon>lamiids</taxon>
        <taxon>Lamiales</taxon>
        <taxon>Phrymaceae</taxon>
        <taxon>Erythranthe</taxon>
    </lineage>
</organism>
<dbReference type="Proteomes" id="UP000030748">
    <property type="component" value="Unassembled WGS sequence"/>
</dbReference>
<feature type="coiled-coil region" evidence="1">
    <location>
        <begin position="315"/>
        <end position="342"/>
    </location>
</feature>
<dbReference type="PhylomeDB" id="A0A022RRE5"/>
<dbReference type="PANTHER" id="PTHR33499:SF11">
    <property type="entry name" value="NO APICAL MERISTEM-ASSOCIATED C-TERMINAL DOMAIN-CONTAINING PROTEIN"/>
    <property type="match status" value="1"/>
</dbReference>
<evidence type="ECO:0000313" key="3">
    <source>
        <dbReference type="Proteomes" id="UP000030748"/>
    </source>
</evidence>
<reference evidence="2 3" key="1">
    <citation type="journal article" date="2013" name="Proc. Natl. Acad. Sci. U.S.A.">
        <title>Fine-scale variation in meiotic recombination in Mimulus inferred from population shotgun sequencing.</title>
        <authorList>
            <person name="Hellsten U."/>
            <person name="Wright K.M."/>
            <person name="Jenkins J."/>
            <person name="Shu S."/>
            <person name="Yuan Y."/>
            <person name="Wessler S.R."/>
            <person name="Schmutz J."/>
            <person name="Willis J.H."/>
            <person name="Rokhsar D.S."/>
        </authorList>
    </citation>
    <scope>NUCLEOTIDE SEQUENCE [LARGE SCALE GENOMIC DNA]</scope>
    <source>
        <strain evidence="3">cv. DUN x IM62</strain>
    </source>
</reference>
<keyword evidence="1" id="KW-0175">Coiled coil</keyword>
<dbReference type="InterPro" id="IPR004252">
    <property type="entry name" value="Probable_transposase_24"/>
</dbReference>
<proteinExistence type="predicted"/>